<keyword evidence="2" id="KW-1185">Reference proteome</keyword>
<proteinExistence type="predicted"/>
<reference evidence="1 2" key="1">
    <citation type="journal article" date="2021" name="Int. J. Syst. Evol. Microbiol.">
        <title>Reticulibacter mediterranei gen. nov., sp. nov., within the new family Reticulibacteraceae fam. nov., and Ktedonospora formicarum gen. nov., sp. nov., Ktedonobacter robiniae sp. nov., Dictyobacter formicarum sp. nov. and Dictyobacter arantiisoli sp. nov., belonging to the class Ktedonobacteria.</title>
        <authorList>
            <person name="Yabe S."/>
            <person name="Zheng Y."/>
            <person name="Wang C.M."/>
            <person name="Sakai Y."/>
            <person name="Abe K."/>
            <person name="Yokota A."/>
            <person name="Donadio S."/>
            <person name="Cavaletti L."/>
            <person name="Monciardini P."/>
        </authorList>
    </citation>
    <scope>NUCLEOTIDE SEQUENCE [LARGE SCALE GENOMIC DNA]</scope>
    <source>
        <strain evidence="1 2">SOSP1-30</strain>
    </source>
</reference>
<evidence type="ECO:0000313" key="2">
    <source>
        <dbReference type="Proteomes" id="UP000654345"/>
    </source>
</evidence>
<comment type="caution">
    <text evidence="1">The sequence shown here is derived from an EMBL/GenBank/DDBJ whole genome shotgun (WGS) entry which is preliminary data.</text>
</comment>
<dbReference type="EMBL" id="BNJG01000003">
    <property type="protein sequence ID" value="GHO59027.1"/>
    <property type="molecule type" value="Genomic_DNA"/>
</dbReference>
<dbReference type="RefSeq" id="WP_201375248.1">
    <property type="nucleotide sequence ID" value="NZ_BNJG01000003.1"/>
</dbReference>
<gene>
    <name evidence="1" type="ORF">KSB_75020</name>
</gene>
<accession>A0ABQ3V2M4</accession>
<protein>
    <submittedName>
        <fullName evidence="1">Uncharacterized protein</fullName>
    </submittedName>
</protein>
<name>A0ABQ3V2M4_9CHLR</name>
<organism evidence="1 2">
    <name type="scientific">Ktedonobacter robiniae</name>
    <dbReference type="NCBI Taxonomy" id="2778365"/>
    <lineage>
        <taxon>Bacteria</taxon>
        <taxon>Bacillati</taxon>
        <taxon>Chloroflexota</taxon>
        <taxon>Ktedonobacteria</taxon>
        <taxon>Ktedonobacterales</taxon>
        <taxon>Ktedonobacteraceae</taxon>
        <taxon>Ktedonobacter</taxon>
    </lineage>
</organism>
<dbReference type="Proteomes" id="UP000654345">
    <property type="component" value="Unassembled WGS sequence"/>
</dbReference>
<sequence length="144" mass="16729">MYFATWLEQYQFEKFVLDVAIATLTYGGVTSQLSSYQFLDPIDAWGLPKYPDKTLILNPEANIAEGLHNFIQTNESYLREPDTWLGTWINPDTLCCYLDVTLICPRLEEARREAIQRSQTGKRPVLALYNFKHNKTLYLNQPTM</sequence>
<evidence type="ECO:0000313" key="1">
    <source>
        <dbReference type="EMBL" id="GHO59027.1"/>
    </source>
</evidence>